<evidence type="ECO:0000259" key="3">
    <source>
        <dbReference type="SMART" id="SM00829"/>
    </source>
</evidence>
<dbReference type="Gene3D" id="3.40.50.720">
    <property type="entry name" value="NAD(P)-binding Rossmann-like Domain"/>
    <property type="match status" value="1"/>
</dbReference>
<comment type="caution">
    <text evidence="4">The sequence shown here is derived from an EMBL/GenBank/DDBJ whole genome shotgun (WGS) entry which is preliminary data.</text>
</comment>
<feature type="domain" description="Enoyl reductase (ER)" evidence="3">
    <location>
        <begin position="11"/>
        <end position="341"/>
    </location>
</feature>
<evidence type="ECO:0000256" key="1">
    <source>
        <dbReference type="ARBA" id="ARBA00008072"/>
    </source>
</evidence>
<dbReference type="InterPro" id="IPR011032">
    <property type="entry name" value="GroES-like_sf"/>
</dbReference>
<keyword evidence="2" id="KW-0560">Oxidoreductase</keyword>
<sequence length="344" mass="37291">MAIQKAVVIKGRKHAEVVADRPFPTLRDEYILVKCAAVALNPTDWKHIDNLSCPGVVVGCDYAGEVLEIGKGVKKPFRKGDRICGFVHGSNAVQHEDGAFAEYIMVKGDLQMNIPGYMGFEEAATLGLGVITAAQGLYQSLKLALPTEPISQPKTILIYGGSTATGTLAIQLAKISGYTVLTTCSSRNFELVKSRGADRIFDYHDPSSAAAIRESTQGGLKLVFDTISSESSAKYCEQALSTEGGDYSTLLPITIDRANIHSRATMAYTAFGEDFTFGPRAIGAKLEDREFAEKFCSIIQKLLEERKLKVHPPEVCSGGLEGVLEGLQRMREGKVSGMKLVYKI</sequence>
<gene>
    <name evidence="4" type="ORF">BJX63DRAFT_376534</name>
</gene>
<evidence type="ECO:0000313" key="5">
    <source>
        <dbReference type="Proteomes" id="UP001610334"/>
    </source>
</evidence>
<dbReference type="InterPro" id="IPR020843">
    <property type="entry name" value="ER"/>
</dbReference>
<dbReference type="CDD" id="cd08249">
    <property type="entry name" value="enoyl_reductase_like"/>
    <property type="match status" value="1"/>
</dbReference>
<dbReference type="EMBL" id="JBFXLT010000002">
    <property type="protein sequence ID" value="KAL2822441.1"/>
    <property type="molecule type" value="Genomic_DNA"/>
</dbReference>
<evidence type="ECO:0000256" key="2">
    <source>
        <dbReference type="ARBA" id="ARBA00023002"/>
    </source>
</evidence>
<keyword evidence="5" id="KW-1185">Reference proteome</keyword>
<protein>
    <submittedName>
        <fullName evidence="4">Zinc-binding oxidoreductase</fullName>
    </submittedName>
</protein>
<dbReference type="Proteomes" id="UP001610334">
    <property type="component" value="Unassembled WGS sequence"/>
</dbReference>
<organism evidence="4 5">
    <name type="scientific">Aspergillus granulosus</name>
    <dbReference type="NCBI Taxonomy" id="176169"/>
    <lineage>
        <taxon>Eukaryota</taxon>
        <taxon>Fungi</taxon>
        <taxon>Dikarya</taxon>
        <taxon>Ascomycota</taxon>
        <taxon>Pezizomycotina</taxon>
        <taxon>Eurotiomycetes</taxon>
        <taxon>Eurotiomycetidae</taxon>
        <taxon>Eurotiales</taxon>
        <taxon>Aspergillaceae</taxon>
        <taxon>Aspergillus</taxon>
        <taxon>Aspergillus subgen. Nidulantes</taxon>
    </lineage>
</organism>
<dbReference type="Pfam" id="PF00107">
    <property type="entry name" value="ADH_zinc_N"/>
    <property type="match status" value="1"/>
</dbReference>
<dbReference type="InterPro" id="IPR036291">
    <property type="entry name" value="NAD(P)-bd_dom_sf"/>
</dbReference>
<comment type="similarity">
    <text evidence="1">Belongs to the zinc-containing alcohol dehydrogenase family.</text>
</comment>
<dbReference type="InterPro" id="IPR013149">
    <property type="entry name" value="ADH-like_C"/>
</dbReference>
<dbReference type="SMART" id="SM00829">
    <property type="entry name" value="PKS_ER"/>
    <property type="match status" value="1"/>
</dbReference>
<dbReference type="PANTHER" id="PTHR45348">
    <property type="entry name" value="HYPOTHETICAL OXIDOREDUCTASE (EUROFUNG)"/>
    <property type="match status" value="1"/>
</dbReference>
<dbReference type="InterPro" id="IPR013154">
    <property type="entry name" value="ADH-like_N"/>
</dbReference>
<dbReference type="Gene3D" id="3.90.180.10">
    <property type="entry name" value="Medium-chain alcohol dehydrogenases, catalytic domain"/>
    <property type="match status" value="1"/>
</dbReference>
<proteinExistence type="inferred from homology"/>
<dbReference type="SUPFAM" id="SSF51735">
    <property type="entry name" value="NAD(P)-binding Rossmann-fold domains"/>
    <property type="match status" value="1"/>
</dbReference>
<name>A0ABR4I3W8_9EURO</name>
<dbReference type="SUPFAM" id="SSF50129">
    <property type="entry name" value="GroES-like"/>
    <property type="match status" value="1"/>
</dbReference>
<dbReference type="InterPro" id="IPR047122">
    <property type="entry name" value="Trans-enoyl_RdTase-like"/>
</dbReference>
<accession>A0ABR4I3W8</accession>
<dbReference type="PANTHER" id="PTHR45348:SF2">
    <property type="entry name" value="ZINC-TYPE ALCOHOL DEHYDROGENASE-LIKE PROTEIN C2E1P3.01"/>
    <property type="match status" value="1"/>
</dbReference>
<evidence type="ECO:0000313" key="4">
    <source>
        <dbReference type="EMBL" id="KAL2822441.1"/>
    </source>
</evidence>
<reference evidence="4 5" key="1">
    <citation type="submission" date="2024-07" db="EMBL/GenBank/DDBJ databases">
        <title>Section-level genome sequencing and comparative genomics of Aspergillus sections Usti and Cavernicolus.</title>
        <authorList>
            <consortium name="Lawrence Berkeley National Laboratory"/>
            <person name="Nybo J.L."/>
            <person name="Vesth T.C."/>
            <person name="Theobald S."/>
            <person name="Frisvad J.C."/>
            <person name="Larsen T.O."/>
            <person name="Kjaerboelling I."/>
            <person name="Rothschild-Mancinelli K."/>
            <person name="Lyhne E.K."/>
            <person name="Kogle M.E."/>
            <person name="Barry K."/>
            <person name="Clum A."/>
            <person name="Na H."/>
            <person name="Ledsgaard L."/>
            <person name="Lin J."/>
            <person name="Lipzen A."/>
            <person name="Kuo A."/>
            <person name="Riley R."/>
            <person name="Mondo S."/>
            <person name="Labutti K."/>
            <person name="Haridas S."/>
            <person name="Pangalinan J."/>
            <person name="Salamov A.A."/>
            <person name="Simmons B.A."/>
            <person name="Magnuson J.K."/>
            <person name="Chen J."/>
            <person name="Drula E."/>
            <person name="Henrissat B."/>
            <person name="Wiebenga A."/>
            <person name="Lubbers R.J."/>
            <person name="Gomes A.C."/>
            <person name="Makela M.R."/>
            <person name="Stajich J."/>
            <person name="Grigoriev I.V."/>
            <person name="Mortensen U.H."/>
            <person name="De Vries R.P."/>
            <person name="Baker S.E."/>
            <person name="Andersen M.R."/>
        </authorList>
    </citation>
    <scope>NUCLEOTIDE SEQUENCE [LARGE SCALE GENOMIC DNA]</scope>
    <source>
        <strain evidence="4 5">CBS 588.65</strain>
    </source>
</reference>
<dbReference type="Pfam" id="PF08240">
    <property type="entry name" value="ADH_N"/>
    <property type="match status" value="1"/>
</dbReference>